<evidence type="ECO:0000256" key="1">
    <source>
        <dbReference type="ARBA" id="ARBA00010641"/>
    </source>
</evidence>
<dbReference type="GO" id="GO:0003677">
    <property type="term" value="F:DNA binding"/>
    <property type="evidence" value="ECO:0007669"/>
    <property type="project" value="InterPro"/>
</dbReference>
<dbReference type="RefSeq" id="WP_011111693.1">
    <property type="nucleotide sequence ID" value="NC_004757.1"/>
</dbReference>
<evidence type="ECO:0000256" key="3">
    <source>
        <dbReference type="ARBA" id="ARBA00023082"/>
    </source>
</evidence>
<evidence type="ECO:0000313" key="8">
    <source>
        <dbReference type="Proteomes" id="UP000001416"/>
    </source>
</evidence>
<evidence type="ECO:0000256" key="4">
    <source>
        <dbReference type="ARBA" id="ARBA00023163"/>
    </source>
</evidence>
<evidence type="ECO:0000259" key="5">
    <source>
        <dbReference type="Pfam" id="PF04542"/>
    </source>
</evidence>
<evidence type="ECO:0000256" key="2">
    <source>
        <dbReference type="ARBA" id="ARBA00023015"/>
    </source>
</evidence>
<keyword evidence="4" id="KW-0804">Transcription</keyword>
<protein>
    <submittedName>
        <fullName evidence="7">Sigma factor, ECF subfamily</fullName>
    </submittedName>
</protein>
<dbReference type="GO" id="GO:0016987">
    <property type="term" value="F:sigma factor activity"/>
    <property type="evidence" value="ECO:0007669"/>
    <property type="project" value="UniProtKB-KW"/>
</dbReference>
<dbReference type="InterPro" id="IPR039425">
    <property type="entry name" value="RNA_pol_sigma-70-like"/>
</dbReference>
<evidence type="ECO:0000259" key="6">
    <source>
        <dbReference type="Pfam" id="PF08281"/>
    </source>
</evidence>
<feature type="domain" description="RNA polymerase sigma factor 70 region 4 type 2" evidence="6">
    <location>
        <begin position="113"/>
        <end position="165"/>
    </location>
</feature>
<dbReference type="PANTHER" id="PTHR43133">
    <property type="entry name" value="RNA POLYMERASE ECF-TYPE SIGMA FACTO"/>
    <property type="match status" value="1"/>
</dbReference>
<dbReference type="eggNOG" id="COG1595">
    <property type="taxonomic scope" value="Bacteria"/>
</dbReference>
<dbReference type="InterPro" id="IPR013249">
    <property type="entry name" value="RNA_pol_sigma70_r4_t2"/>
</dbReference>
<gene>
    <name evidence="7" type="ordered locus">NE1096</name>
</gene>
<dbReference type="SUPFAM" id="SSF88659">
    <property type="entry name" value="Sigma3 and sigma4 domains of RNA polymerase sigma factors"/>
    <property type="match status" value="1"/>
</dbReference>
<reference evidence="7 8" key="1">
    <citation type="journal article" date="2003" name="J. Bacteriol.">
        <title>Complete genome sequence of the ammonia-oxidizing bacterium and obligate chemolithoautotroph Nitrosomonas europaea.</title>
        <authorList>
            <person name="Chain P."/>
            <person name="Lamerdin J."/>
            <person name="Larimer F."/>
            <person name="Regala W."/>
            <person name="Land M."/>
            <person name="Hauser L."/>
            <person name="Hooper A."/>
            <person name="Klotz M."/>
            <person name="Norton J."/>
            <person name="Sayavedra-Soto L."/>
            <person name="Arciero D."/>
            <person name="Hommes N."/>
            <person name="Whittaker M."/>
            <person name="Arp D."/>
        </authorList>
    </citation>
    <scope>NUCLEOTIDE SEQUENCE [LARGE SCALE GENOMIC DNA]</scope>
    <source>
        <strain evidence="8">ATCC 19718 / CIP 103999 / KCTC 2705 / NBRC 14298</strain>
    </source>
</reference>
<dbReference type="Proteomes" id="UP000001416">
    <property type="component" value="Chromosome"/>
</dbReference>
<proteinExistence type="inferred from homology"/>
<dbReference type="InterPro" id="IPR007627">
    <property type="entry name" value="RNA_pol_sigma70_r2"/>
</dbReference>
<dbReference type="GO" id="GO:0006352">
    <property type="term" value="P:DNA-templated transcription initiation"/>
    <property type="evidence" value="ECO:0007669"/>
    <property type="project" value="InterPro"/>
</dbReference>
<dbReference type="EMBL" id="AL954747">
    <property type="protein sequence ID" value="CAD85007.1"/>
    <property type="molecule type" value="Genomic_DNA"/>
</dbReference>
<dbReference type="AlphaFoldDB" id="Q82VI8"/>
<dbReference type="DNASU" id="1082038"/>
<dbReference type="STRING" id="228410.NE1096"/>
<accession>Q82VI8</accession>
<keyword evidence="2" id="KW-0805">Transcription regulation</keyword>
<dbReference type="InterPro" id="IPR014284">
    <property type="entry name" value="RNA_pol_sigma-70_dom"/>
</dbReference>
<evidence type="ECO:0000313" key="7">
    <source>
        <dbReference type="EMBL" id="CAD85007.1"/>
    </source>
</evidence>
<dbReference type="Pfam" id="PF04542">
    <property type="entry name" value="Sigma70_r2"/>
    <property type="match status" value="1"/>
</dbReference>
<dbReference type="Gene3D" id="1.10.10.10">
    <property type="entry name" value="Winged helix-like DNA-binding domain superfamily/Winged helix DNA-binding domain"/>
    <property type="match status" value="1"/>
</dbReference>
<dbReference type="GeneID" id="87104281"/>
<dbReference type="Gene3D" id="1.10.1740.10">
    <property type="match status" value="1"/>
</dbReference>
<sequence length="171" mass="19161">MPPPDIHCKQVETLYSDHHRWLRGWLCKKLGCSEQAADLVHDTFLRILNSGEVLTGLTKPRAYLTTTAKRLLIDRARHRRVEQSYLDELALMTATMEGAPSPEAILMALEALKQLSDALQSLPANASEAFLQHYLLDETQPAIAARLGVSVRMVQKYLAQALLCCHRALTD</sequence>
<dbReference type="KEGG" id="neu:NE1096"/>
<name>Q82VI8_NITEU</name>
<dbReference type="Pfam" id="PF08281">
    <property type="entry name" value="Sigma70_r4_2"/>
    <property type="match status" value="1"/>
</dbReference>
<organism evidence="7 8">
    <name type="scientific">Nitrosomonas europaea (strain ATCC 19718 / CIP 103999 / KCTC 2705 / NBRC 14298)</name>
    <dbReference type="NCBI Taxonomy" id="228410"/>
    <lineage>
        <taxon>Bacteria</taxon>
        <taxon>Pseudomonadati</taxon>
        <taxon>Pseudomonadota</taxon>
        <taxon>Betaproteobacteria</taxon>
        <taxon>Nitrosomonadales</taxon>
        <taxon>Nitrosomonadaceae</taxon>
        <taxon>Nitrosomonas</taxon>
    </lineage>
</organism>
<dbReference type="InterPro" id="IPR036388">
    <property type="entry name" value="WH-like_DNA-bd_sf"/>
</dbReference>
<dbReference type="InterPro" id="IPR013324">
    <property type="entry name" value="RNA_pol_sigma_r3/r4-like"/>
</dbReference>
<keyword evidence="8" id="KW-1185">Reference proteome</keyword>
<keyword evidence="3" id="KW-0731">Sigma factor</keyword>
<dbReference type="PANTHER" id="PTHR43133:SF63">
    <property type="entry name" value="RNA POLYMERASE SIGMA FACTOR FECI-RELATED"/>
    <property type="match status" value="1"/>
</dbReference>
<dbReference type="HOGENOM" id="CLU_047691_12_1_4"/>
<dbReference type="InterPro" id="IPR013325">
    <property type="entry name" value="RNA_pol_sigma_r2"/>
</dbReference>
<dbReference type="SUPFAM" id="SSF88946">
    <property type="entry name" value="Sigma2 domain of RNA polymerase sigma factors"/>
    <property type="match status" value="1"/>
</dbReference>
<dbReference type="OrthoDB" id="8536462at2"/>
<comment type="similarity">
    <text evidence="1">Belongs to the sigma-70 factor family. ECF subfamily.</text>
</comment>
<dbReference type="PhylomeDB" id="Q82VI8"/>
<feature type="domain" description="RNA polymerase sigma-70 region 2" evidence="5">
    <location>
        <begin position="14"/>
        <end position="80"/>
    </location>
</feature>
<dbReference type="NCBIfam" id="TIGR02937">
    <property type="entry name" value="sigma70-ECF"/>
    <property type="match status" value="1"/>
</dbReference>